<protein>
    <submittedName>
        <fullName evidence="4">Polysaccharide biosynthesis/export family protein</fullName>
    </submittedName>
</protein>
<name>A0AAE3SJB0_9BACT</name>
<keyword evidence="2" id="KW-0472">Membrane</keyword>
<dbReference type="PANTHER" id="PTHR33619">
    <property type="entry name" value="POLYSACCHARIDE EXPORT PROTEIN GFCE-RELATED"/>
    <property type="match status" value="1"/>
</dbReference>
<dbReference type="Proteomes" id="UP001207408">
    <property type="component" value="Unassembled WGS sequence"/>
</dbReference>
<evidence type="ECO:0000313" key="4">
    <source>
        <dbReference type="EMBL" id="MCW3804160.1"/>
    </source>
</evidence>
<proteinExistence type="predicted"/>
<dbReference type="Gene3D" id="3.10.560.10">
    <property type="entry name" value="Outer membrane lipoprotein wza domain like"/>
    <property type="match status" value="1"/>
</dbReference>
<dbReference type="RefSeq" id="WP_301197383.1">
    <property type="nucleotide sequence ID" value="NZ_JAPDPI010000001.1"/>
</dbReference>
<evidence type="ECO:0000313" key="5">
    <source>
        <dbReference type="Proteomes" id="UP001207408"/>
    </source>
</evidence>
<dbReference type="PANTHER" id="PTHR33619:SF3">
    <property type="entry name" value="POLYSACCHARIDE EXPORT PROTEIN GFCE-RELATED"/>
    <property type="match status" value="1"/>
</dbReference>
<dbReference type="PROSITE" id="PS51257">
    <property type="entry name" value="PROKAR_LIPOPROTEIN"/>
    <property type="match status" value="1"/>
</dbReference>
<feature type="transmembrane region" description="Helical" evidence="2">
    <location>
        <begin position="229"/>
        <end position="249"/>
    </location>
</feature>
<evidence type="ECO:0000256" key="2">
    <source>
        <dbReference type="SAM" id="Phobius"/>
    </source>
</evidence>
<dbReference type="EMBL" id="JAPDPI010000001">
    <property type="protein sequence ID" value="MCW3804160.1"/>
    <property type="molecule type" value="Genomic_DNA"/>
</dbReference>
<feature type="domain" description="Polysaccharide export protein N-terminal" evidence="3">
    <location>
        <begin position="51"/>
        <end position="134"/>
    </location>
</feature>
<dbReference type="AlphaFoldDB" id="A0AAE3SJB0"/>
<organism evidence="4 5">
    <name type="scientific">Plebeiibacterium marinum</name>
    <dbReference type="NCBI Taxonomy" id="2992111"/>
    <lineage>
        <taxon>Bacteria</taxon>
        <taxon>Pseudomonadati</taxon>
        <taxon>Bacteroidota</taxon>
        <taxon>Bacteroidia</taxon>
        <taxon>Marinilabiliales</taxon>
        <taxon>Marinilabiliaceae</taxon>
        <taxon>Plebeiibacterium</taxon>
    </lineage>
</organism>
<gene>
    <name evidence="4" type="ORF">OM074_00915</name>
</gene>
<dbReference type="GO" id="GO:0015159">
    <property type="term" value="F:polysaccharide transmembrane transporter activity"/>
    <property type="evidence" value="ECO:0007669"/>
    <property type="project" value="InterPro"/>
</dbReference>
<evidence type="ECO:0000259" key="3">
    <source>
        <dbReference type="Pfam" id="PF02563"/>
    </source>
</evidence>
<evidence type="ECO:0000256" key="1">
    <source>
        <dbReference type="ARBA" id="ARBA00022729"/>
    </source>
</evidence>
<keyword evidence="5" id="KW-1185">Reference proteome</keyword>
<accession>A0AAE3SJB0</accession>
<keyword evidence="2" id="KW-1133">Transmembrane helix</keyword>
<dbReference type="Gene3D" id="3.30.1950.10">
    <property type="entry name" value="wza like domain"/>
    <property type="match status" value="1"/>
</dbReference>
<sequence>MTKYLLIYLFLIGLFGSSCTSRKNLTYLKRTGISKEHHDNNLMYEEIDRVTEYRIMPYDHLYISVISPDPQWSSIFNTVSEEDIDGYAVDNQGYVDIPFVGKVEVKGKSLNEVKDILKHTFSNYVKDASITVRLVNNHISIIGEVETAGRYLLTKDRINIFEALALAGDLSEYGNRKKVQLVRPTQYGPVVKELSLSDQSIFTSEYYYVMPNDVVYVPPQRGRTFQMNVSIYMLVFSLLNTAAVVYTLVQSN</sequence>
<keyword evidence="1" id="KW-0732">Signal</keyword>
<comment type="caution">
    <text evidence="4">The sequence shown here is derived from an EMBL/GenBank/DDBJ whole genome shotgun (WGS) entry which is preliminary data.</text>
</comment>
<dbReference type="Pfam" id="PF02563">
    <property type="entry name" value="Poly_export"/>
    <property type="match status" value="1"/>
</dbReference>
<dbReference type="InterPro" id="IPR049712">
    <property type="entry name" value="Poly_export"/>
</dbReference>
<dbReference type="InterPro" id="IPR003715">
    <property type="entry name" value="Poly_export_N"/>
</dbReference>
<keyword evidence="2" id="KW-0812">Transmembrane</keyword>
<reference evidence="4" key="1">
    <citation type="submission" date="2022-10" db="EMBL/GenBank/DDBJ databases">
        <authorList>
            <person name="Yu W.X."/>
        </authorList>
    </citation>
    <scope>NUCLEOTIDE SEQUENCE</scope>
    <source>
        <strain evidence="4">D04</strain>
    </source>
</reference>